<dbReference type="SUPFAM" id="SSF53590">
    <property type="entry name" value="Nucleoside hydrolase"/>
    <property type="match status" value="1"/>
</dbReference>
<accession>A0A8B8E7F5</accession>
<dbReference type="GeneID" id="111132128"/>
<organism evidence="3 4">
    <name type="scientific">Crassostrea virginica</name>
    <name type="common">Eastern oyster</name>
    <dbReference type="NCBI Taxonomy" id="6565"/>
    <lineage>
        <taxon>Eukaryota</taxon>
        <taxon>Metazoa</taxon>
        <taxon>Spiralia</taxon>
        <taxon>Lophotrochozoa</taxon>
        <taxon>Mollusca</taxon>
        <taxon>Bivalvia</taxon>
        <taxon>Autobranchia</taxon>
        <taxon>Pteriomorphia</taxon>
        <taxon>Ostreida</taxon>
        <taxon>Ostreoidea</taxon>
        <taxon>Ostreidae</taxon>
        <taxon>Crassostrea</taxon>
    </lineage>
</organism>
<dbReference type="GO" id="GO:0016799">
    <property type="term" value="F:hydrolase activity, hydrolyzing N-glycosyl compounds"/>
    <property type="evidence" value="ECO:0007669"/>
    <property type="project" value="InterPro"/>
</dbReference>
<dbReference type="AlphaFoldDB" id="A0A8B8E7F5"/>
<evidence type="ECO:0000313" key="3">
    <source>
        <dbReference type="Proteomes" id="UP000694844"/>
    </source>
</evidence>
<feature type="domain" description="Inosine/uridine-preferring nucleoside hydrolase" evidence="2">
    <location>
        <begin position="32"/>
        <end position="326"/>
    </location>
</feature>
<comment type="similarity">
    <text evidence="1">Belongs to the IUNH family.</text>
</comment>
<dbReference type="PANTHER" id="PTHR46190">
    <property type="entry name" value="SI:CH211-201H21.5-RELATED"/>
    <property type="match status" value="1"/>
</dbReference>
<gene>
    <name evidence="4" type="primary">LOC111132128</name>
</gene>
<dbReference type="CDD" id="cd02649">
    <property type="entry name" value="nuc_hydro_CeIAG"/>
    <property type="match status" value="1"/>
</dbReference>
<dbReference type="RefSeq" id="XP_022335558.1">
    <property type="nucleotide sequence ID" value="XM_022479850.1"/>
</dbReference>
<keyword evidence="3" id="KW-1185">Reference proteome</keyword>
<sequence length="339" mass="38082">MQEVLSVHVRVVHKNLYFPPVTQFNRMEKTKLIIDCDAGIDDMQAIMLALSRQEAEVLAITCVNGNTNVDNVCRNVLRVLSVCNRMDIPVYKGCTKALVDHGKNAEFFHGRDGLSDLDDHPEVDLDSIQTEHASCAINRIVNESQGDITLIGIGPLTNIAVAIRLNPDLGKRLKKCVIMGGNTEGQGNIEDGSAAEFNFHCDPEAAYMVLHELSCPIIAFSWEAVLKHHYSWDWLRKILEIKTTKAIFHSYVLRTLLDKHNEWRLPGFMLCDPTAVAIALHETIVTKSRDVFATVELHGRLSRGQMISNNRHKPNVTLAQEIDTDIMMKLISNVFKEES</sequence>
<protein>
    <submittedName>
        <fullName evidence="4">Inosine-uridine preferring nucleoside hydrolase-like isoform X1</fullName>
    </submittedName>
</protein>
<name>A0A8B8E7F5_CRAVI</name>
<dbReference type="OrthoDB" id="432381at2759"/>
<reference evidence="4" key="1">
    <citation type="submission" date="2025-08" db="UniProtKB">
        <authorList>
            <consortium name="RefSeq"/>
        </authorList>
    </citation>
    <scope>IDENTIFICATION</scope>
    <source>
        <tissue evidence="4">Whole sample</tissue>
    </source>
</reference>
<evidence type="ECO:0000259" key="2">
    <source>
        <dbReference type="Pfam" id="PF01156"/>
    </source>
</evidence>
<dbReference type="Pfam" id="PF01156">
    <property type="entry name" value="IU_nuc_hydro"/>
    <property type="match status" value="1"/>
</dbReference>
<dbReference type="InterPro" id="IPR052775">
    <property type="entry name" value="IUN_hydrolase"/>
</dbReference>
<evidence type="ECO:0000313" key="4">
    <source>
        <dbReference type="RefSeq" id="XP_022335558.1"/>
    </source>
</evidence>
<proteinExistence type="inferred from homology"/>
<dbReference type="InterPro" id="IPR036452">
    <property type="entry name" value="Ribo_hydro-like"/>
</dbReference>
<dbReference type="Proteomes" id="UP000694844">
    <property type="component" value="Chromosome 5"/>
</dbReference>
<dbReference type="Gene3D" id="3.90.245.10">
    <property type="entry name" value="Ribonucleoside hydrolase-like"/>
    <property type="match status" value="1"/>
</dbReference>
<evidence type="ECO:0000256" key="1">
    <source>
        <dbReference type="ARBA" id="ARBA00009176"/>
    </source>
</evidence>
<dbReference type="KEGG" id="cvn:111132128"/>
<dbReference type="InterPro" id="IPR001910">
    <property type="entry name" value="Inosine/uridine_hydrolase_dom"/>
</dbReference>
<dbReference type="PANTHER" id="PTHR46190:SF1">
    <property type="entry name" value="SI:CH211-201H21.5"/>
    <property type="match status" value="1"/>
</dbReference>